<comment type="subcellular location">
    <subcellularLocation>
        <location evidence="1">Membrane</location>
        <topology evidence="1">Multi-pass membrane protein</topology>
    </subcellularLocation>
</comment>
<dbReference type="VEuPathDB" id="FungiDB:ASPNIDRAFT2_1083442"/>
<dbReference type="VEuPathDB" id="FungiDB:ATCC64974_11880"/>
<evidence type="ECO:0000313" key="14">
    <source>
        <dbReference type="EMBL" id="TPR10965.1"/>
    </source>
</evidence>
<feature type="transmembrane region" description="Helical" evidence="12">
    <location>
        <begin position="286"/>
        <end position="308"/>
    </location>
</feature>
<evidence type="ECO:0000256" key="12">
    <source>
        <dbReference type="SAM" id="Phobius"/>
    </source>
</evidence>
<feature type="transmembrane region" description="Helical" evidence="12">
    <location>
        <begin position="52"/>
        <end position="72"/>
    </location>
</feature>
<gene>
    <name evidence="14" type="ORF">CAN33_0046350</name>
</gene>
<feature type="transmembrane region" description="Helical" evidence="12">
    <location>
        <begin position="469"/>
        <end position="493"/>
    </location>
</feature>
<protein>
    <recommendedName>
        <fullName evidence="10">Citrate exporter 1</fullName>
    </recommendedName>
</protein>
<name>A0A254TW30_ASPNG</name>
<dbReference type="InterPro" id="IPR011701">
    <property type="entry name" value="MFS"/>
</dbReference>
<feature type="transmembrane region" description="Helical" evidence="12">
    <location>
        <begin position="177"/>
        <end position="195"/>
    </location>
</feature>
<dbReference type="Pfam" id="PF07690">
    <property type="entry name" value="MFS_1"/>
    <property type="match status" value="1"/>
</dbReference>
<comment type="similarity">
    <text evidence="2">Belongs to the major facilitator superfamily.</text>
</comment>
<evidence type="ECO:0000256" key="8">
    <source>
        <dbReference type="ARBA" id="ARBA00051015"/>
    </source>
</evidence>
<keyword evidence="7" id="KW-0325">Glycoprotein</keyword>
<dbReference type="FunFam" id="1.20.1720.10:FF:000009">
    <property type="entry name" value="MFS multidrug transporter"/>
    <property type="match status" value="1"/>
</dbReference>
<dbReference type="InterPro" id="IPR036259">
    <property type="entry name" value="MFS_trans_sf"/>
</dbReference>
<keyword evidence="6 12" id="KW-0472">Membrane</keyword>
<feature type="compositionally biased region" description="Polar residues" evidence="11">
    <location>
        <begin position="31"/>
        <end position="40"/>
    </location>
</feature>
<evidence type="ECO:0000256" key="4">
    <source>
        <dbReference type="ARBA" id="ARBA00022692"/>
    </source>
</evidence>
<evidence type="ECO:0000256" key="7">
    <source>
        <dbReference type="ARBA" id="ARBA00023180"/>
    </source>
</evidence>
<dbReference type="VEuPathDB" id="FungiDB:An01g14460"/>
<dbReference type="VEuPathDB" id="FungiDB:M747DRAFT_354160"/>
<feature type="transmembrane region" description="Helical" evidence="12">
    <location>
        <begin position="404"/>
        <end position="430"/>
    </location>
</feature>
<dbReference type="PROSITE" id="PS50850">
    <property type="entry name" value="MFS"/>
    <property type="match status" value="1"/>
</dbReference>
<evidence type="ECO:0000256" key="3">
    <source>
        <dbReference type="ARBA" id="ARBA00022448"/>
    </source>
</evidence>
<dbReference type="GO" id="GO:0140115">
    <property type="term" value="P:export across plasma membrane"/>
    <property type="evidence" value="ECO:0007669"/>
    <property type="project" value="UniProtKB-ARBA"/>
</dbReference>
<dbReference type="Proteomes" id="UP000197666">
    <property type="component" value="Unassembled WGS sequence"/>
</dbReference>
<dbReference type="Gene3D" id="1.20.1250.20">
    <property type="entry name" value="MFS general substrate transporter like domains"/>
    <property type="match status" value="1"/>
</dbReference>
<proteinExistence type="inferred from homology"/>
<dbReference type="PANTHER" id="PTHR23502">
    <property type="entry name" value="MAJOR FACILITATOR SUPERFAMILY"/>
    <property type="match status" value="1"/>
</dbReference>
<dbReference type="InterPro" id="IPR020846">
    <property type="entry name" value="MFS_dom"/>
</dbReference>
<dbReference type="GO" id="GO:0015137">
    <property type="term" value="F:citrate transmembrane transporter activity"/>
    <property type="evidence" value="ECO:0007669"/>
    <property type="project" value="UniProtKB-ARBA"/>
</dbReference>
<feature type="transmembrane region" description="Helical" evidence="12">
    <location>
        <begin position="442"/>
        <end position="463"/>
    </location>
</feature>
<evidence type="ECO:0000259" key="13">
    <source>
        <dbReference type="PROSITE" id="PS50850"/>
    </source>
</evidence>
<feature type="transmembrane region" description="Helical" evidence="12">
    <location>
        <begin position="119"/>
        <end position="136"/>
    </location>
</feature>
<evidence type="ECO:0000256" key="9">
    <source>
        <dbReference type="ARBA" id="ARBA00057034"/>
    </source>
</evidence>
<feature type="domain" description="Major facilitator superfamily (MFS) profile" evidence="13">
    <location>
        <begin position="53"/>
        <end position="497"/>
    </location>
</feature>
<reference evidence="15" key="1">
    <citation type="submission" date="2018-10" db="EMBL/GenBank/DDBJ databases">
        <title>FDA dAtabase for Regulatory Grade micrObial Sequences (FDA-ARGOS): Supporting development and validation of Infectious Disease Dx tests.</title>
        <authorList>
            <person name="Kerrigan L."/>
            <person name="Tallon L."/>
            <person name="Sadzewicz L."/>
            <person name="Sengamalay N."/>
            <person name="Ott S."/>
            <person name="Godinez A."/>
            <person name="Nagaraj S."/>
            <person name="Vavikolanu K."/>
            <person name="Nadendla S."/>
            <person name="George J."/>
            <person name="Sichtig H."/>
        </authorList>
    </citation>
    <scope>NUCLEOTIDE SEQUENCE [LARGE SCALE GENOMIC DNA]</scope>
    <source>
        <strain evidence="15">FDAARGOS_311</strain>
    </source>
</reference>
<dbReference type="FunFam" id="1.20.1250.20:FF:000172">
    <property type="entry name" value="MFS multidrug resistance transporter"/>
    <property type="match status" value="1"/>
</dbReference>
<organism evidence="14 15">
    <name type="scientific">Aspergillus niger</name>
    <dbReference type="NCBI Taxonomy" id="5061"/>
    <lineage>
        <taxon>Eukaryota</taxon>
        <taxon>Fungi</taxon>
        <taxon>Dikarya</taxon>
        <taxon>Ascomycota</taxon>
        <taxon>Pezizomycotina</taxon>
        <taxon>Eurotiomycetes</taxon>
        <taxon>Eurotiomycetidae</taxon>
        <taxon>Eurotiales</taxon>
        <taxon>Aspergillaceae</taxon>
        <taxon>Aspergillus</taxon>
        <taxon>Aspergillus subgen. Circumdati</taxon>
    </lineage>
</organism>
<keyword evidence="5 12" id="KW-1133">Transmembrane helix</keyword>
<evidence type="ECO:0000256" key="6">
    <source>
        <dbReference type="ARBA" id="ARBA00023136"/>
    </source>
</evidence>
<dbReference type="eggNOG" id="KOG0255">
    <property type="taxonomic scope" value="Eukaryota"/>
</dbReference>
<sequence>MVSVKSSEKQCDDPDPKAERVPSDTEPPQEDPNSTPGETEVYSTFSRWTKALIVLMASVASIFSSLSANIYLPALDTIAEQLHVSDTLINLTLSTYMIFQGLAPTIFGGLSDSAGRRPAYILCFITYIAANIGLALQRNYAALLILRCLQSAGGSSTIALANAIVADVVTTAERGRYIGYVSAGFILGPSMGPIIGGLLTQFLGWPFIFWLLTILAGAFFIVLLFFLPETARKVVGNGSQYPPIWNLSGLQLCSRRQRADGYSSVETHIRFPNPLKALTIIFKKEVFLILLGNGVAIAGYFAVTGTITSQFSRIYGFNEVQIGLCFIPLGAGNLIAAYTQGIITDWNYRRHAHSQGIDISSKHRPDLDKFAIERPRTEVVLPQAIGEALSMIAYGWVLHYETNLAGPIILLLLIGYTSAAVMNTLSALMVDIYPQSPAMATALMNLTRCWLGAGAAAAILPMIDAIGNGWAFTVIGFMCFLCAPAMVVVWIWGYDWRRQRHCREETSLGNHISN</sequence>
<feature type="transmembrane region" description="Helical" evidence="12">
    <location>
        <begin position="207"/>
        <end position="227"/>
    </location>
</feature>
<evidence type="ECO:0000256" key="2">
    <source>
        <dbReference type="ARBA" id="ARBA00008335"/>
    </source>
</evidence>
<dbReference type="AlphaFoldDB" id="A0A254TW30"/>
<dbReference type="SUPFAM" id="SSF103473">
    <property type="entry name" value="MFS general substrate transporter"/>
    <property type="match status" value="1"/>
</dbReference>
<feature type="compositionally biased region" description="Basic and acidic residues" evidence="11">
    <location>
        <begin position="1"/>
        <end position="23"/>
    </location>
</feature>
<evidence type="ECO:0000313" key="15">
    <source>
        <dbReference type="Proteomes" id="UP000197666"/>
    </source>
</evidence>
<comment type="caution">
    <text evidence="14">The sequence shown here is derived from an EMBL/GenBank/DDBJ whole genome shotgun (WGS) entry which is preliminary data.</text>
</comment>
<feature type="transmembrane region" description="Helical" evidence="12">
    <location>
        <begin position="142"/>
        <end position="165"/>
    </location>
</feature>
<keyword evidence="3" id="KW-0813">Transport</keyword>
<feature type="transmembrane region" description="Helical" evidence="12">
    <location>
        <begin position="87"/>
        <end position="107"/>
    </location>
</feature>
<keyword evidence="4 12" id="KW-0812">Transmembrane</keyword>
<feature type="transmembrane region" description="Helical" evidence="12">
    <location>
        <begin position="320"/>
        <end position="339"/>
    </location>
</feature>
<dbReference type="EMBL" id="NKJJ02000004">
    <property type="protein sequence ID" value="TPR10965.1"/>
    <property type="molecule type" value="Genomic_DNA"/>
</dbReference>
<dbReference type="PRINTS" id="PR01036">
    <property type="entry name" value="TCRTETB"/>
</dbReference>
<dbReference type="GO" id="GO:0005886">
    <property type="term" value="C:plasma membrane"/>
    <property type="evidence" value="ECO:0007669"/>
    <property type="project" value="UniProtKB-ARBA"/>
</dbReference>
<comment type="function">
    <text evidence="9">Transmembrane transporter that exports citrate across the cell membrane.</text>
</comment>
<evidence type="ECO:0000256" key="5">
    <source>
        <dbReference type="ARBA" id="ARBA00022989"/>
    </source>
</evidence>
<evidence type="ECO:0000256" key="10">
    <source>
        <dbReference type="ARBA" id="ARBA00074746"/>
    </source>
</evidence>
<evidence type="ECO:0000256" key="1">
    <source>
        <dbReference type="ARBA" id="ARBA00004141"/>
    </source>
</evidence>
<feature type="region of interest" description="Disordered" evidence="11">
    <location>
        <begin position="1"/>
        <end position="40"/>
    </location>
</feature>
<accession>A0A254TW30</accession>
<feature type="transmembrane region" description="Helical" evidence="12">
    <location>
        <begin position="379"/>
        <end position="398"/>
    </location>
</feature>
<dbReference type="PANTHER" id="PTHR23502:SF51">
    <property type="entry name" value="QUINIDINE RESISTANCE PROTEIN 1-RELATED"/>
    <property type="match status" value="1"/>
</dbReference>
<comment type="catalytic activity">
    <reaction evidence="8">
        <text>citrate(in) = citrate(out)</text>
        <dbReference type="Rhea" id="RHEA:33183"/>
        <dbReference type="ChEBI" id="CHEBI:16947"/>
    </reaction>
</comment>
<evidence type="ECO:0000256" key="11">
    <source>
        <dbReference type="SAM" id="MobiDB-lite"/>
    </source>
</evidence>